<dbReference type="AlphaFoldDB" id="A0A9D9DBJ4"/>
<evidence type="ECO:0000256" key="2">
    <source>
        <dbReference type="ARBA" id="ARBA00022679"/>
    </source>
</evidence>
<accession>A0A9D9DBJ4</accession>
<evidence type="ECO:0000256" key="1">
    <source>
        <dbReference type="ARBA" id="ARBA00022676"/>
    </source>
</evidence>
<dbReference type="PANTHER" id="PTHR30160">
    <property type="entry name" value="TETRAACYLDISACCHARIDE 4'-KINASE-RELATED"/>
    <property type="match status" value="1"/>
</dbReference>
<comment type="similarity">
    <text evidence="3">Belongs to the glycosyltransferase 9 family.</text>
</comment>
<evidence type="ECO:0000256" key="3">
    <source>
        <dbReference type="ARBA" id="ARBA00043995"/>
    </source>
</evidence>
<keyword evidence="1" id="KW-0328">Glycosyltransferase</keyword>
<name>A0A9D9DBJ4_9GAMM</name>
<dbReference type="Proteomes" id="UP000823631">
    <property type="component" value="Unassembled WGS sequence"/>
</dbReference>
<protein>
    <recommendedName>
        <fullName evidence="4">lipopolysaccharide heptosyltransferase II</fullName>
        <ecNumber evidence="4">2.4.99.24</ecNumber>
    </recommendedName>
</protein>
<evidence type="ECO:0000256" key="5">
    <source>
        <dbReference type="ARBA" id="ARBA00047503"/>
    </source>
</evidence>
<dbReference type="GO" id="GO:0008713">
    <property type="term" value="F:ADP-heptose-lipopolysaccharide heptosyltransferase activity"/>
    <property type="evidence" value="ECO:0007669"/>
    <property type="project" value="UniProtKB-EC"/>
</dbReference>
<gene>
    <name evidence="6" type="primary">waaF</name>
    <name evidence="6" type="ORF">IAB19_05740</name>
</gene>
<dbReference type="Gene3D" id="3.40.50.2000">
    <property type="entry name" value="Glycogen Phosphorylase B"/>
    <property type="match status" value="2"/>
</dbReference>
<dbReference type="InterPro" id="IPR002201">
    <property type="entry name" value="Glyco_trans_9"/>
</dbReference>
<dbReference type="NCBIfam" id="TIGR02195">
    <property type="entry name" value="heptsyl_trn_II"/>
    <property type="match status" value="1"/>
</dbReference>
<dbReference type="SUPFAM" id="SSF53756">
    <property type="entry name" value="UDP-Glycosyltransferase/glycogen phosphorylase"/>
    <property type="match status" value="1"/>
</dbReference>
<dbReference type="InterPro" id="IPR051199">
    <property type="entry name" value="LPS_LOS_Heptosyltrfase"/>
</dbReference>
<proteinExistence type="inferred from homology"/>
<comment type="catalytic activity">
    <reaction evidence="5">
        <text>an L-alpha-D-Hep-(1-&gt;5)-[alpha-Kdo-(2-&gt;4)]-alpha-Kdo-(2-&gt;6)-lipid A + ADP-L-glycero-beta-D-manno-heptose = an L-alpha-D-Hep-(1-&gt;3)-L-alpha-D-Hep-(1-&gt;5)-[alpha-Kdo-(2-&gt;4)]-alpha-Kdo-(2-&gt;6)-lipid A + ADP + H(+)</text>
        <dbReference type="Rhea" id="RHEA:74071"/>
        <dbReference type="ChEBI" id="CHEBI:15378"/>
        <dbReference type="ChEBI" id="CHEBI:61506"/>
        <dbReference type="ChEBI" id="CHEBI:193068"/>
        <dbReference type="ChEBI" id="CHEBI:193069"/>
        <dbReference type="ChEBI" id="CHEBI:456216"/>
        <dbReference type="EC" id="2.4.99.24"/>
    </reaction>
</comment>
<dbReference type="EMBL" id="JADINH010000123">
    <property type="protein sequence ID" value="MBO8415862.1"/>
    <property type="molecule type" value="Genomic_DNA"/>
</dbReference>
<dbReference type="GO" id="GO:0005829">
    <property type="term" value="C:cytosol"/>
    <property type="evidence" value="ECO:0007669"/>
    <property type="project" value="TreeGrafter"/>
</dbReference>
<evidence type="ECO:0000313" key="7">
    <source>
        <dbReference type="Proteomes" id="UP000823631"/>
    </source>
</evidence>
<evidence type="ECO:0000256" key="4">
    <source>
        <dbReference type="ARBA" id="ARBA00044042"/>
    </source>
</evidence>
<dbReference type="EC" id="2.4.99.24" evidence="4"/>
<dbReference type="Pfam" id="PF01075">
    <property type="entry name" value="Glyco_transf_9"/>
    <property type="match status" value="1"/>
</dbReference>
<dbReference type="InterPro" id="IPR011910">
    <property type="entry name" value="RfaF"/>
</dbReference>
<dbReference type="GO" id="GO:0009244">
    <property type="term" value="P:lipopolysaccharide core region biosynthetic process"/>
    <property type="evidence" value="ECO:0007669"/>
    <property type="project" value="TreeGrafter"/>
</dbReference>
<dbReference type="CDD" id="cd03789">
    <property type="entry name" value="GT9_LPS_heptosyltransferase"/>
    <property type="match status" value="1"/>
</dbReference>
<evidence type="ECO:0000313" key="6">
    <source>
        <dbReference type="EMBL" id="MBO8415862.1"/>
    </source>
</evidence>
<organism evidence="6 7">
    <name type="scientific">Candidatus Avisuccinivibrio stercorigallinarum</name>
    <dbReference type="NCBI Taxonomy" id="2840704"/>
    <lineage>
        <taxon>Bacteria</taxon>
        <taxon>Pseudomonadati</taxon>
        <taxon>Pseudomonadota</taxon>
        <taxon>Gammaproteobacteria</taxon>
        <taxon>Aeromonadales</taxon>
        <taxon>Succinivibrionaceae</taxon>
        <taxon>Succinivibrionaceae incertae sedis</taxon>
        <taxon>Candidatus Avisuccinivibrio</taxon>
    </lineage>
</organism>
<reference evidence="6" key="2">
    <citation type="journal article" date="2021" name="PeerJ">
        <title>Extensive microbial diversity within the chicken gut microbiome revealed by metagenomics and culture.</title>
        <authorList>
            <person name="Gilroy R."/>
            <person name="Ravi A."/>
            <person name="Getino M."/>
            <person name="Pursley I."/>
            <person name="Horton D.L."/>
            <person name="Alikhan N.F."/>
            <person name="Baker D."/>
            <person name="Gharbi K."/>
            <person name="Hall N."/>
            <person name="Watson M."/>
            <person name="Adriaenssens E.M."/>
            <person name="Foster-Nyarko E."/>
            <person name="Jarju S."/>
            <person name="Secka A."/>
            <person name="Antonio M."/>
            <person name="Oren A."/>
            <person name="Chaudhuri R.R."/>
            <person name="La Ragione R."/>
            <person name="Hildebrand F."/>
            <person name="Pallen M.J."/>
        </authorList>
    </citation>
    <scope>NUCLEOTIDE SEQUENCE</scope>
    <source>
        <strain evidence="6">17213</strain>
    </source>
</reference>
<keyword evidence="2" id="KW-0808">Transferase</keyword>
<reference evidence="6" key="1">
    <citation type="submission" date="2020-10" db="EMBL/GenBank/DDBJ databases">
        <authorList>
            <person name="Gilroy R."/>
        </authorList>
    </citation>
    <scope>NUCLEOTIDE SEQUENCE</scope>
    <source>
        <strain evidence="6">17213</strain>
    </source>
</reference>
<comment type="caution">
    <text evidence="6">The sequence shown here is derived from an EMBL/GenBank/DDBJ whole genome shotgun (WGS) entry which is preliminary data.</text>
</comment>
<dbReference type="PANTHER" id="PTHR30160:SF7">
    <property type="entry name" value="ADP-HEPTOSE--LPS HEPTOSYLTRANSFERASE 2"/>
    <property type="match status" value="1"/>
</dbReference>
<sequence>MKILVIAPSWLGDLIMSQSLYKILKTKHPEAEITLYAPRFMQPIVERMPEVSHFIENPFAHGTFDLRRRFAEGRKLKALNFDKAYILPNSFKSALIPFFAGIKERIAFKGESRFVVVNVMRKNKEDFPRMVERYAALAYSLEEVKTAADLPPIPYPRLTARPVSEELLTRLGLKTDRPLLALGCGANYGPAKLWPVEYFAEICRRWIEKGGAVLGLGTSKDGPTVKAIFDLVPAALQPCFYDIAGKTNLTEALDVAALCAGAVCNDSGMMHTIAALDLPQTAIFGSTSTGYTPPLSDKAVCIEAKTECHPCFKRTCRFGTYECLKSLTPDLVWKELERLTHV</sequence>